<dbReference type="AlphaFoldDB" id="A0A6J5E7I8"/>
<name>A0A6J5E7I8_9BURK</name>
<proteinExistence type="predicted"/>
<accession>A0A6J5E7I8</accession>
<gene>
    <name evidence="2" type="ORF">LMG29739_03534</name>
</gene>
<evidence type="ECO:0000313" key="3">
    <source>
        <dbReference type="Proteomes" id="UP000494329"/>
    </source>
</evidence>
<feature type="region of interest" description="Disordered" evidence="1">
    <location>
        <begin position="1"/>
        <end position="22"/>
    </location>
</feature>
<evidence type="ECO:0000313" key="2">
    <source>
        <dbReference type="EMBL" id="CAB3761072.1"/>
    </source>
</evidence>
<feature type="compositionally biased region" description="Basic and acidic residues" evidence="1">
    <location>
        <begin position="7"/>
        <end position="19"/>
    </location>
</feature>
<dbReference type="EMBL" id="CADIKF010000027">
    <property type="protein sequence ID" value="CAB3761072.1"/>
    <property type="molecule type" value="Genomic_DNA"/>
</dbReference>
<keyword evidence="3" id="KW-1185">Reference proteome</keyword>
<organism evidence="2 3">
    <name type="scientific">Paraburkholderia solisilvae</name>
    <dbReference type="NCBI Taxonomy" id="624376"/>
    <lineage>
        <taxon>Bacteria</taxon>
        <taxon>Pseudomonadati</taxon>
        <taxon>Pseudomonadota</taxon>
        <taxon>Betaproteobacteria</taxon>
        <taxon>Burkholderiales</taxon>
        <taxon>Burkholderiaceae</taxon>
        <taxon>Paraburkholderia</taxon>
    </lineage>
</organism>
<sequence>MRGHHSAIGERRVHDEPARHGPRAMLDAAHRSKGLLLASLAVLACTACASLPPSGSSATGANTCVGPVSYCDIFFGS</sequence>
<evidence type="ECO:0000256" key="1">
    <source>
        <dbReference type="SAM" id="MobiDB-lite"/>
    </source>
</evidence>
<dbReference type="RefSeq" id="WP_175112223.1">
    <property type="nucleotide sequence ID" value="NZ_CADIKF010000027.1"/>
</dbReference>
<protein>
    <submittedName>
        <fullName evidence="2">Uncharacterized protein</fullName>
    </submittedName>
</protein>
<dbReference type="Proteomes" id="UP000494329">
    <property type="component" value="Unassembled WGS sequence"/>
</dbReference>
<reference evidence="2 3" key="1">
    <citation type="submission" date="2020-04" db="EMBL/GenBank/DDBJ databases">
        <authorList>
            <person name="De Canck E."/>
        </authorList>
    </citation>
    <scope>NUCLEOTIDE SEQUENCE [LARGE SCALE GENOMIC DNA]</scope>
    <source>
        <strain evidence="2 3">LMG 29739</strain>
    </source>
</reference>